<evidence type="ECO:0000313" key="2">
    <source>
        <dbReference type="EMBL" id="MBC2396321.1"/>
    </source>
</evidence>
<feature type="transmembrane region" description="Helical" evidence="1">
    <location>
        <begin position="264"/>
        <end position="289"/>
    </location>
</feature>
<organism evidence="2 3">
    <name type="scientific">Clostridium tetanomorphum</name>
    <dbReference type="NCBI Taxonomy" id="1553"/>
    <lineage>
        <taxon>Bacteria</taxon>
        <taxon>Bacillati</taxon>
        <taxon>Bacillota</taxon>
        <taxon>Clostridia</taxon>
        <taxon>Eubacteriales</taxon>
        <taxon>Clostridiaceae</taxon>
        <taxon>Clostridium</taxon>
    </lineage>
</organism>
<feature type="transmembrane region" description="Helical" evidence="1">
    <location>
        <begin position="7"/>
        <end position="26"/>
    </location>
</feature>
<reference evidence="2 3" key="1">
    <citation type="submission" date="2020-04" db="EMBL/GenBank/DDBJ databases">
        <title>Genomic insights into acetone-butanol-ethanol (ABE) fermentation by sequencing solventogenic clostridia strains.</title>
        <authorList>
            <person name="Brown S."/>
        </authorList>
    </citation>
    <scope>NUCLEOTIDE SEQUENCE [LARGE SCALE GENOMIC DNA]</scope>
    <source>
        <strain evidence="2 3">DJ011</strain>
    </source>
</reference>
<evidence type="ECO:0000313" key="3">
    <source>
        <dbReference type="Proteomes" id="UP000563151"/>
    </source>
</evidence>
<protein>
    <submittedName>
        <fullName evidence="2">DUF1576 domain-containing protein</fullName>
    </submittedName>
</protein>
<keyword evidence="3" id="KW-1185">Reference proteome</keyword>
<keyword evidence="1" id="KW-0812">Transmembrane</keyword>
<dbReference type="Proteomes" id="UP000563151">
    <property type="component" value="Unassembled WGS sequence"/>
</dbReference>
<feature type="transmembrane region" description="Helical" evidence="1">
    <location>
        <begin position="387"/>
        <end position="406"/>
    </location>
</feature>
<gene>
    <name evidence="2" type="ORF">HGG79_00830</name>
</gene>
<proteinExistence type="predicted"/>
<dbReference type="RefSeq" id="WP_035149500.1">
    <property type="nucleotide sequence ID" value="NZ_JAAZWO010000001.1"/>
</dbReference>
<feature type="transmembrane region" description="Helical" evidence="1">
    <location>
        <begin position="357"/>
        <end position="380"/>
    </location>
</feature>
<comment type="caution">
    <text evidence="2">The sequence shown here is derived from an EMBL/GenBank/DDBJ whole genome shotgun (WGS) entry which is preliminary data.</text>
</comment>
<dbReference type="AlphaFoldDB" id="A0A923E738"/>
<accession>A0A923E738</accession>
<feature type="transmembrane region" description="Helical" evidence="1">
    <location>
        <begin position="56"/>
        <end position="75"/>
    </location>
</feature>
<sequence>MKKNLIYSYKILIFYFSSFIIFGFLMDGPRNILLGLEHLIFQPDILITDYFEISGIGAPFINSGLLSLIFIAILIKLKLKPNGAITAALFTVTGFAFFGKNLLNVWPIFFGTWLYSKYQQEPFSNYILIALFGSTLSPTVSQLSFSGHFILWQGILIGVGSGILLGFIISPMASYCMKLHDGFNLYNAGFAGGLIGTMFMSILRSFGINFPQRTLWSTKYTSTVLVFLCFIFISMIILGYFLNGKKLIHLKELYKQSGKAVSDYQILFGEGISLINMGILGLFFTMYVILIKGALNGPTMAGIFTIVGFGAFGKHLRNTIPIVLGTIIASIVNIWSINSPGMLLATLFSTTLAPICGFYGVFYGILAGFLHASLVMNIGYLHGGINLYNNGFSGGLVAIILLPLITNLRKER</sequence>
<feature type="transmembrane region" description="Helical" evidence="1">
    <location>
        <begin position="87"/>
        <end position="109"/>
    </location>
</feature>
<keyword evidence="1" id="KW-0472">Membrane</keyword>
<evidence type="ECO:0000256" key="1">
    <source>
        <dbReference type="SAM" id="Phobius"/>
    </source>
</evidence>
<feature type="transmembrane region" description="Helical" evidence="1">
    <location>
        <begin position="319"/>
        <end position="337"/>
    </location>
</feature>
<keyword evidence="1" id="KW-1133">Transmembrane helix</keyword>
<dbReference type="EMBL" id="JAAZWO010000001">
    <property type="protein sequence ID" value="MBC2396321.1"/>
    <property type="molecule type" value="Genomic_DNA"/>
</dbReference>
<dbReference type="Pfam" id="PF07613">
    <property type="entry name" value="DUF1576"/>
    <property type="match status" value="2"/>
</dbReference>
<feature type="transmembrane region" description="Helical" evidence="1">
    <location>
        <begin position="185"/>
        <end position="203"/>
    </location>
</feature>
<feature type="transmembrane region" description="Helical" evidence="1">
    <location>
        <begin position="223"/>
        <end position="243"/>
    </location>
</feature>
<dbReference type="InterPro" id="IPR011470">
    <property type="entry name" value="DUF1576"/>
</dbReference>
<feature type="transmembrane region" description="Helical" evidence="1">
    <location>
        <begin position="150"/>
        <end position="173"/>
    </location>
</feature>
<feature type="transmembrane region" description="Helical" evidence="1">
    <location>
        <begin position="295"/>
        <end position="312"/>
    </location>
</feature>
<name>A0A923E738_CLOTT</name>